<name>A0A0C9YUM6_9AGAM</name>
<keyword evidence="1" id="KW-0472">Membrane</keyword>
<evidence type="ECO:0000256" key="1">
    <source>
        <dbReference type="SAM" id="Phobius"/>
    </source>
</evidence>
<gene>
    <name evidence="2" type="ORF">PISMIDRAFT_551491</name>
</gene>
<organism evidence="2 3">
    <name type="scientific">Pisolithus microcarpus 441</name>
    <dbReference type="NCBI Taxonomy" id="765257"/>
    <lineage>
        <taxon>Eukaryota</taxon>
        <taxon>Fungi</taxon>
        <taxon>Dikarya</taxon>
        <taxon>Basidiomycota</taxon>
        <taxon>Agaricomycotina</taxon>
        <taxon>Agaricomycetes</taxon>
        <taxon>Agaricomycetidae</taxon>
        <taxon>Boletales</taxon>
        <taxon>Sclerodermatineae</taxon>
        <taxon>Pisolithaceae</taxon>
        <taxon>Pisolithus</taxon>
    </lineage>
</organism>
<dbReference type="AlphaFoldDB" id="A0A0C9YUM6"/>
<reference evidence="2 3" key="1">
    <citation type="submission" date="2014-04" db="EMBL/GenBank/DDBJ databases">
        <authorList>
            <consortium name="DOE Joint Genome Institute"/>
            <person name="Kuo A."/>
            <person name="Kohler A."/>
            <person name="Costa M.D."/>
            <person name="Nagy L.G."/>
            <person name="Floudas D."/>
            <person name="Copeland A."/>
            <person name="Barry K.W."/>
            <person name="Cichocki N."/>
            <person name="Veneault-Fourrey C."/>
            <person name="LaButti K."/>
            <person name="Lindquist E.A."/>
            <person name="Lipzen A."/>
            <person name="Lundell T."/>
            <person name="Morin E."/>
            <person name="Murat C."/>
            <person name="Sun H."/>
            <person name="Tunlid A."/>
            <person name="Henrissat B."/>
            <person name="Grigoriev I.V."/>
            <person name="Hibbett D.S."/>
            <person name="Martin F."/>
            <person name="Nordberg H.P."/>
            <person name="Cantor M.N."/>
            <person name="Hua S.X."/>
        </authorList>
    </citation>
    <scope>NUCLEOTIDE SEQUENCE [LARGE SCALE GENOMIC DNA]</scope>
    <source>
        <strain evidence="2 3">441</strain>
    </source>
</reference>
<dbReference type="EMBL" id="KN833691">
    <property type="protein sequence ID" value="KIK28740.1"/>
    <property type="molecule type" value="Genomic_DNA"/>
</dbReference>
<keyword evidence="1" id="KW-0812">Transmembrane</keyword>
<sequence>MNIQTFSDSRLRLSEVDDCSMNDGAVLYALPLHTLGFLIVHSIVYFITQAFQLTLEGHNHHALIPRVKPHQPPGVLSFLAPRFGFSVG</sequence>
<evidence type="ECO:0000313" key="2">
    <source>
        <dbReference type="EMBL" id="KIK28740.1"/>
    </source>
</evidence>
<accession>A0A0C9YUM6</accession>
<protein>
    <submittedName>
        <fullName evidence="2">Uncharacterized protein</fullName>
    </submittedName>
</protein>
<proteinExistence type="predicted"/>
<evidence type="ECO:0000313" key="3">
    <source>
        <dbReference type="Proteomes" id="UP000054018"/>
    </source>
</evidence>
<reference evidence="3" key="2">
    <citation type="submission" date="2015-01" db="EMBL/GenBank/DDBJ databases">
        <title>Evolutionary Origins and Diversification of the Mycorrhizal Mutualists.</title>
        <authorList>
            <consortium name="DOE Joint Genome Institute"/>
            <consortium name="Mycorrhizal Genomics Consortium"/>
            <person name="Kohler A."/>
            <person name="Kuo A."/>
            <person name="Nagy L.G."/>
            <person name="Floudas D."/>
            <person name="Copeland A."/>
            <person name="Barry K.W."/>
            <person name="Cichocki N."/>
            <person name="Veneault-Fourrey C."/>
            <person name="LaButti K."/>
            <person name="Lindquist E.A."/>
            <person name="Lipzen A."/>
            <person name="Lundell T."/>
            <person name="Morin E."/>
            <person name="Murat C."/>
            <person name="Riley R."/>
            <person name="Ohm R."/>
            <person name="Sun H."/>
            <person name="Tunlid A."/>
            <person name="Henrissat B."/>
            <person name="Grigoriev I.V."/>
            <person name="Hibbett D.S."/>
            <person name="Martin F."/>
        </authorList>
    </citation>
    <scope>NUCLEOTIDE SEQUENCE [LARGE SCALE GENOMIC DNA]</scope>
    <source>
        <strain evidence="3">441</strain>
    </source>
</reference>
<dbReference type="HOGENOM" id="CLU_2469962_0_0_1"/>
<keyword evidence="3" id="KW-1185">Reference proteome</keyword>
<keyword evidence="1" id="KW-1133">Transmembrane helix</keyword>
<feature type="transmembrane region" description="Helical" evidence="1">
    <location>
        <begin position="25"/>
        <end position="47"/>
    </location>
</feature>
<dbReference type="Proteomes" id="UP000054018">
    <property type="component" value="Unassembled WGS sequence"/>
</dbReference>